<dbReference type="KEGG" id="vg:11541465"/>
<protein>
    <submittedName>
        <fullName evidence="1">Uncharacterized protein</fullName>
    </submittedName>
</protein>
<keyword evidence="2" id="KW-1185">Reference proteome</keyword>
<dbReference type="RefSeq" id="YP_005087199.1">
    <property type="nucleotide sequence ID" value="NC_016654.1"/>
</dbReference>
<proteinExistence type="predicted"/>
<dbReference type="GeneID" id="11541465"/>
<dbReference type="Proteomes" id="UP000005431">
    <property type="component" value="Segment"/>
</dbReference>
<evidence type="ECO:0000313" key="1">
    <source>
        <dbReference type="EMBL" id="AEV51943.1"/>
    </source>
</evidence>
<reference evidence="1 2" key="1">
    <citation type="submission" date="2011-06" db="EMBL/GenBank/DDBJ databases">
        <title>Two lysogenic phages can make up a single lytic phage.</title>
        <authorList>
            <person name="Petrovski S."/>
        </authorList>
    </citation>
    <scope>NUCLEOTIDE SEQUENCE [LARGE SCALE GENOMIC DNA]</scope>
</reference>
<evidence type="ECO:0000313" key="2">
    <source>
        <dbReference type="Proteomes" id="UP000005431"/>
    </source>
</evidence>
<organism evidence="1 2">
    <name type="scientific">Rhodococcus phage REQ3</name>
    <dbReference type="NCBI Taxonomy" id="1109714"/>
    <lineage>
        <taxon>Viruses</taxon>
        <taxon>Duplodnaviria</taxon>
        <taxon>Heunggongvirae</taxon>
        <taxon>Uroviricota</taxon>
        <taxon>Caudoviricetes</taxon>
        <taxon>Caudoviricetes incertae sedis</taxon>
        <taxon>Wodongavirus</taxon>
        <taxon>Wodongavirus REQ3</taxon>
    </lineage>
</organism>
<dbReference type="EMBL" id="JN116824">
    <property type="protein sequence ID" value="AEV51943.1"/>
    <property type="molecule type" value="Genomic_DNA"/>
</dbReference>
<name>G9FH54_9CAUD</name>
<accession>G9FH54</accession>
<sequence>MSNPRNWARHIADIPTTNDHEIAIGAQFHVDDDGTEHRLIVIDGHAIDISQVGDLSDALNRAVAAHT</sequence>